<accession>A0A069J842</accession>
<reference evidence="1 2" key="1">
    <citation type="submission" date="2017-07" db="EMBL/GenBank/DDBJ databases">
        <title>Draft sequence of Rhodococcus enclensis 23b-28.</title>
        <authorList>
            <person name="Besaury L."/>
            <person name="Sancelme M."/>
            <person name="Amato P."/>
            <person name="Lallement A."/>
            <person name="Delort A.-M."/>
        </authorList>
    </citation>
    <scope>NUCLEOTIDE SEQUENCE [LARGE SCALE GENOMIC DNA]</scope>
    <source>
        <strain evidence="1 2">23b-28</strain>
    </source>
</reference>
<evidence type="ECO:0000313" key="2">
    <source>
        <dbReference type="Proteomes" id="UP000230886"/>
    </source>
</evidence>
<organism evidence="1 2">
    <name type="scientific">Rhodococcus qingshengii</name>
    <dbReference type="NCBI Taxonomy" id="334542"/>
    <lineage>
        <taxon>Bacteria</taxon>
        <taxon>Bacillati</taxon>
        <taxon>Actinomycetota</taxon>
        <taxon>Actinomycetes</taxon>
        <taxon>Mycobacteriales</taxon>
        <taxon>Nocardiaceae</taxon>
        <taxon>Rhodococcus</taxon>
        <taxon>Rhodococcus erythropolis group</taxon>
    </lineage>
</organism>
<gene>
    <name evidence="1" type="ORF">CHR55_32485</name>
</gene>
<dbReference type="Proteomes" id="UP000230886">
    <property type="component" value="Unassembled WGS sequence"/>
</dbReference>
<dbReference type="EMBL" id="NOVD01000072">
    <property type="protein sequence ID" value="PCK22380.1"/>
    <property type="molecule type" value="Genomic_DNA"/>
</dbReference>
<evidence type="ECO:0000313" key="1">
    <source>
        <dbReference type="EMBL" id="PCK22380.1"/>
    </source>
</evidence>
<accession>A0A2A5IYH5</accession>
<dbReference type="AlphaFoldDB" id="A0A069J842"/>
<dbReference type="RefSeq" id="WP_024488065.1">
    <property type="nucleotide sequence ID" value="NZ_CP063235.1"/>
</dbReference>
<proteinExistence type="predicted"/>
<name>A0A069J842_RHOSG</name>
<protein>
    <submittedName>
        <fullName evidence="1">Uncharacterized protein</fullName>
    </submittedName>
</protein>
<sequence>MTEAARYAQLILPVFWLGMVAAISFLEAPIKFRAPGVSLAIGLGIGRKVFTALNAVELVLTLVLAASCIVAKPDTPALTFFVLAAMVLIVQVAAIRPLLGKRSDRILAGEDLPRSKIHLVYIAFELVKVVLLISVIISLFALLSACLH</sequence>
<comment type="caution">
    <text evidence="1">The sequence shown here is derived from an EMBL/GenBank/DDBJ whole genome shotgun (WGS) entry which is preliminary data.</text>
</comment>